<dbReference type="GO" id="GO:0032259">
    <property type="term" value="P:methylation"/>
    <property type="evidence" value="ECO:0007669"/>
    <property type="project" value="UniProtKB-KW"/>
</dbReference>
<keyword evidence="2" id="KW-0808">Transferase</keyword>
<proteinExistence type="predicted"/>
<dbReference type="Proteomes" id="UP000186469">
    <property type="component" value="Unassembled WGS sequence"/>
</dbReference>
<organism evidence="2 3">
    <name type="scientific">Desulfovibrio litoralis DSM 11393</name>
    <dbReference type="NCBI Taxonomy" id="1121455"/>
    <lineage>
        <taxon>Bacteria</taxon>
        <taxon>Pseudomonadati</taxon>
        <taxon>Thermodesulfobacteriota</taxon>
        <taxon>Desulfovibrionia</taxon>
        <taxon>Desulfovibrionales</taxon>
        <taxon>Desulfovibrionaceae</taxon>
        <taxon>Desulfovibrio</taxon>
    </lineage>
</organism>
<evidence type="ECO:0000313" key="2">
    <source>
        <dbReference type="EMBL" id="SHN49086.1"/>
    </source>
</evidence>
<dbReference type="InterPro" id="IPR029063">
    <property type="entry name" value="SAM-dependent_MTases_sf"/>
</dbReference>
<dbReference type="RefSeq" id="WP_072695390.1">
    <property type="nucleotide sequence ID" value="NZ_FRDI01000002.1"/>
</dbReference>
<name>A0A1M7RSI9_9BACT</name>
<gene>
    <name evidence="2" type="ORF">SAMN02745728_00094</name>
</gene>
<reference evidence="2 3" key="1">
    <citation type="submission" date="2016-12" db="EMBL/GenBank/DDBJ databases">
        <authorList>
            <person name="Song W.-J."/>
            <person name="Kurnit D.M."/>
        </authorList>
    </citation>
    <scope>NUCLEOTIDE SEQUENCE [LARGE SCALE GENOMIC DNA]</scope>
    <source>
        <strain evidence="2 3">DSM 11393</strain>
    </source>
</reference>
<dbReference type="SUPFAM" id="SSF53335">
    <property type="entry name" value="S-adenosyl-L-methionine-dependent methyltransferases"/>
    <property type="match status" value="1"/>
</dbReference>
<keyword evidence="2" id="KW-0489">Methyltransferase</keyword>
<dbReference type="OrthoDB" id="5329963at2"/>
<sequence length="385" mass="43818">MKWFNKILAKVDLALIKRSRITKTEDKLKELKNTLTLEQRLIFASLFNFAQIPQYNTQIALFLSKKELNNISQIMQKYPQCRLEKVIVVDATDNLPDVIPFSDQNGERSVSVGNITSLYNVGYLEFVFYNLDKSVQKCIIENDKANSFIINTSEEILALGKDKTFLPHHYLTWKSQFQSVYNLLKDESSKQNLVQIIKARTTGNPIYYIKDIYSAYCHPNVVLHQDDTLMCVGGNDIGIIKQAGKTIGDKGHIFSINAHLNNKEKFCGIENVTFINPATCCNHSLSSSDCVNNSFACIDLIMKEYKIDSLNFLKIDALGDELIVLESGIETLRNHLPNLAISIHYKPTHIFEIPLFIDKLNLGYKFYIGHHSETMLDTILYATVG</sequence>
<keyword evidence="3" id="KW-1185">Reference proteome</keyword>
<dbReference type="EMBL" id="FRDI01000002">
    <property type="protein sequence ID" value="SHN49086.1"/>
    <property type="molecule type" value="Genomic_DNA"/>
</dbReference>
<accession>A0A1M7RSI9</accession>
<dbReference type="Gene3D" id="3.40.50.150">
    <property type="entry name" value="Vaccinia Virus protein VP39"/>
    <property type="match status" value="1"/>
</dbReference>
<feature type="domain" description="Methyltransferase FkbM" evidence="1">
    <location>
        <begin position="296"/>
        <end position="365"/>
    </location>
</feature>
<dbReference type="AlphaFoldDB" id="A0A1M7RSI9"/>
<dbReference type="GO" id="GO:0008168">
    <property type="term" value="F:methyltransferase activity"/>
    <property type="evidence" value="ECO:0007669"/>
    <property type="project" value="UniProtKB-KW"/>
</dbReference>
<evidence type="ECO:0000313" key="3">
    <source>
        <dbReference type="Proteomes" id="UP000186469"/>
    </source>
</evidence>
<dbReference type="InterPro" id="IPR006342">
    <property type="entry name" value="FkbM_mtfrase"/>
</dbReference>
<dbReference type="STRING" id="1121455.SAMN02745728_00094"/>
<dbReference type="Pfam" id="PF05050">
    <property type="entry name" value="Methyltransf_21"/>
    <property type="match status" value="1"/>
</dbReference>
<protein>
    <submittedName>
        <fullName evidence="2">Methyltransferase FkbM domain-containing protein</fullName>
    </submittedName>
</protein>
<evidence type="ECO:0000259" key="1">
    <source>
        <dbReference type="Pfam" id="PF05050"/>
    </source>
</evidence>